<keyword evidence="3" id="KW-1185">Reference proteome</keyword>
<keyword evidence="1" id="KW-0732">Signal</keyword>
<sequence>MEMMVSLAVLALLASATVPVARVAVQRQKEQSLRLALREIRLALDAHRDAAAQGAIAVPAGGSGYPRSLDVLVAGVPDLRRADGQRLFFLRRVPRDPFADGTLPAASTWRLRAYASDAEHPREGDDVYDVMSTAPGVGLNGVPYRAW</sequence>
<evidence type="ECO:0000313" key="2">
    <source>
        <dbReference type="EMBL" id="ARN24081.1"/>
    </source>
</evidence>
<evidence type="ECO:0000313" key="3">
    <source>
        <dbReference type="Proteomes" id="UP000193427"/>
    </source>
</evidence>
<dbReference type="EMBL" id="CP015118">
    <property type="protein sequence ID" value="ARN24081.1"/>
    <property type="molecule type" value="Genomic_DNA"/>
</dbReference>
<feature type="chain" id="PRO_5012009429" evidence="1">
    <location>
        <begin position="22"/>
        <end position="147"/>
    </location>
</feature>
<dbReference type="KEGG" id="rgu:A4W93_27440"/>
<name>A0A1W6LIH6_9BURK</name>
<dbReference type="SUPFAM" id="SSF54523">
    <property type="entry name" value="Pili subunits"/>
    <property type="match status" value="1"/>
</dbReference>
<dbReference type="STRING" id="946333.A4W93_27440"/>
<dbReference type="AlphaFoldDB" id="A0A1W6LIH6"/>
<proteinExistence type="predicted"/>
<dbReference type="InterPro" id="IPR045584">
    <property type="entry name" value="Pilin-like"/>
</dbReference>
<gene>
    <name evidence="2" type="ORF">A4W93_27440</name>
</gene>
<dbReference type="Proteomes" id="UP000193427">
    <property type="component" value="Chromosome"/>
</dbReference>
<reference evidence="2 3" key="1">
    <citation type="submission" date="2016-04" db="EMBL/GenBank/DDBJ databases">
        <title>Complete genome sequence of natural rubber-degrading, novel Gram-negative bacterium, Rhizobacter gummiphilus strain NS21.</title>
        <authorList>
            <person name="Tabata M."/>
            <person name="Kasai D."/>
            <person name="Fukuda M."/>
        </authorList>
    </citation>
    <scope>NUCLEOTIDE SEQUENCE [LARGE SCALE GENOMIC DNA]</scope>
    <source>
        <strain evidence="2 3">NS21</strain>
    </source>
</reference>
<evidence type="ECO:0000256" key="1">
    <source>
        <dbReference type="SAM" id="SignalP"/>
    </source>
</evidence>
<organism evidence="2 3">
    <name type="scientific">Piscinibacter gummiphilus</name>
    <dbReference type="NCBI Taxonomy" id="946333"/>
    <lineage>
        <taxon>Bacteria</taxon>
        <taxon>Pseudomonadati</taxon>
        <taxon>Pseudomonadota</taxon>
        <taxon>Betaproteobacteria</taxon>
        <taxon>Burkholderiales</taxon>
        <taxon>Sphaerotilaceae</taxon>
        <taxon>Piscinibacter</taxon>
    </lineage>
</organism>
<feature type="signal peptide" evidence="1">
    <location>
        <begin position="1"/>
        <end position="21"/>
    </location>
</feature>
<protein>
    <submittedName>
        <fullName evidence="2">General secretion pathway protein GspG</fullName>
    </submittedName>
</protein>
<accession>A0A1W6LIH6</accession>